<dbReference type="OrthoDB" id="9801263at2"/>
<evidence type="ECO:0000313" key="3">
    <source>
        <dbReference type="EMBL" id="TPG42020.1"/>
    </source>
</evidence>
<accession>A0A502EZK4</accession>
<proteinExistence type="predicted"/>
<dbReference type="Proteomes" id="UP000319700">
    <property type="component" value="Unassembled WGS sequence"/>
</dbReference>
<keyword evidence="4" id="KW-1185">Reference proteome</keyword>
<dbReference type="InterPro" id="IPR011856">
    <property type="entry name" value="tRNA_endonuc-like_dom_sf"/>
</dbReference>
<dbReference type="InterPro" id="IPR053148">
    <property type="entry name" value="PD-DEXK-like_domain"/>
</dbReference>
<dbReference type="AlphaFoldDB" id="A0A502EZK4"/>
<organism evidence="3 4">
    <name type="scientific">Flavobacterium pectinovorum</name>
    <dbReference type="NCBI Taxonomy" id="29533"/>
    <lineage>
        <taxon>Bacteria</taxon>
        <taxon>Pseudomonadati</taxon>
        <taxon>Bacteroidota</taxon>
        <taxon>Flavobacteriia</taxon>
        <taxon>Flavobacteriales</taxon>
        <taxon>Flavobacteriaceae</taxon>
        <taxon>Flavobacterium</taxon>
    </lineage>
</organism>
<evidence type="ECO:0000259" key="2">
    <source>
        <dbReference type="Pfam" id="PF17761"/>
    </source>
</evidence>
<dbReference type="PANTHER" id="PTHR30547:SF0">
    <property type="entry name" value="BLR8175 PROTEIN"/>
    <property type="match status" value="1"/>
</dbReference>
<dbReference type="EMBL" id="RCZH01000004">
    <property type="protein sequence ID" value="TPG42020.1"/>
    <property type="molecule type" value="Genomic_DNA"/>
</dbReference>
<evidence type="ECO:0000313" key="4">
    <source>
        <dbReference type="Proteomes" id="UP000319700"/>
    </source>
</evidence>
<gene>
    <name evidence="3" type="ORF">EAH81_06765</name>
</gene>
<dbReference type="PANTHER" id="PTHR30547">
    <property type="entry name" value="UNCHARACTERIZED PROTEIN YHCG-RELATED"/>
    <property type="match status" value="1"/>
</dbReference>
<comment type="caution">
    <text evidence="3">The sequence shown here is derived from an EMBL/GenBank/DDBJ whole genome shotgun (WGS) entry which is preliminary data.</text>
</comment>
<feature type="domain" description="YhcG N-terminal" evidence="2">
    <location>
        <begin position="14"/>
        <end position="112"/>
    </location>
</feature>
<evidence type="ECO:0000259" key="1">
    <source>
        <dbReference type="Pfam" id="PF06250"/>
    </source>
</evidence>
<dbReference type="RefSeq" id="WP_140505137.1">
    <property type="nucleotide sequence ID" value="NZ_RCZH01000004.1"/>
</dbReference>
<feature type="domain" description="YhcG N-terminal" evidence="2">
    <location>
        <begin position="133"/>
        <end position="187"/>
    </location>
</feature>
<reference evidence="3 4" key="1">
    <citation type="journal article" date="2019" name="Environ. Microbiol.">
        <title>Species interactions and distinct microbial communities in high Arctic permafrost affected cryosols are associated with the CH4 and CO2 gas fluxes.</title>
        <authorList>
            <person name="Altshuler I."/>
            <person name="Hamel J."/>
            <person name="Turney S."/>
            <person name="Magnuson E."/>
            <person name="Levesque R."/>
            <person name="Greer C."/>
            <person name="Whyte L.G."/>
        </authorList>
    </citation>
    <scope>NUCLEOTIDE SEQUENCE [LARGE SCALE GENOMIC DNA]</scope>
    <source>
        <strain evidence="3 4">42</strain>
    </source>
</reference>
<dbReference type="Pfam" id="PF17761">
    <property type="entry name" value="DUF1016_N"/>
    <property type="match status" value="2"/>
</dbReference>
<dbReference type="GO" id="GO:0003676">
    <property type="term" value="F:nucleic acid binding"/>
    <property type="evidence" value="ECO:0007669"/>
    <property type="project" value="InterPro"/>
</dbReference>
<dbReference type="Pfam" id="PF06250">
    <property type="entry name" value="YhcG_C"/>
    <property type="match status" value="1"/>
</dbReference>
<name>A0A502EZK4_9FLAO</name>
<dbReference type="Gene3D" id="3.40.1350.10">
    <property type="match status" value="1"/>
</dbReference>
<protein>
    <submittedName>
        <fullName evidence="3">DUF1016 domain-containing protein</fullName>
    </submittedName>
</protein>
<dbReference type="InterPro" id="IPR041527">
    <property type="entry name" value="YhcG_N"/>
</dbReference>
<sequence length="382" mass="44336">MSAEIEIYKGLLTDIKNRVRQGQLKVNLAANAEMLVTYWDIGRMIYNQQRQKGWGKGVIPKLAIDLKNELAEVKGFSERNIRTMVSFYTEYSNFSIWQLPVAELETNTILQLSVAELENDAITKLPVAQLEVINQQLITKIGWAHHIILIQKIKDLPIRYWYMQQILKEGWSRDTLLAQIKSKVHERQGALVHNFDNTLTNSHSLWAKQTFKDPYIFDFITLATEFSERELELELVKHVEKFLLELGAGFAFVGRQYKLEISDKDFQLDLLFYHLKMRCFIVIDLKKGDFMPEYAGKMNFYCSAVDDLLKHETDKPTIGLILCKGKDKIFAEYALRDLNKPIGVSEYELTQLLPDDLKSSLPSIEDIEKEFFEPNNTPENEN</sequence>
<dbReference type="InterPro" id="IPR009362">
    <property type="entry name" value="YhcG_C"/>
</dbReference>
<feature type="domain" description="YhcG PDDEXK nuclease" evidence="1">
    <location>
        <begin position="208"/>
        <end position="362"/>
    </location>
</feature>